<dbReference type="AlphaFoldDB" id="A0A7J6WIN1"/>
<protein>
    <submittedName>
        <fullName evidence="2">Phloem protein 2-like</fullName>
    </submittedName>
</protein>
<organism evidence="2 3">
    <name type="scientific">Thalictrum thalictroides</name>
    <name type="common">Rue-anemone</name>
    <name type="synonym">Anemone thalictroides</name>
    <dbReference type="NCBI Taxonomy" id="46969"/>
    <lineage>
        <taxon>Eukaryota</taxon>
        <taxon>Viridiplantae</taxon>
        <taxon>Streptophyta</taxon>
        <taxon>Embryophyta</taxon>
        <taxon>Tracheophyta</taxon>
        <taxon>Spermatophyta</taxon>
        <taxon>Magnoliopsida</taxon>
        <taxon>Ranunculales</taxon>
        <taxon>Ranunculaceae</taxon>
        <taxon>Thalictroideae</taxon>
        <taxon>Thalictrum</taxon>
    </lineage>
</organism>
<feature type="compositionally biased region" description="Polar residues" evidence="1">
    <location>
        <begin position="1"/>
        <end position="17"/>
    </location>
</feature>
<dbReference type="EMBL" id="JABWDY010016184">
    <property type="protein sequence ID" value="KAF5196295.1"/>
    <property type="molecule type" value="Genomic_DNA"/>
</dbReference>
<feature type="region of interest" description="Disordered" evidence="1">
    <location>
        <begin position="1"/>
        <end position="25"/>
    </location>
</feature>
<dbReference type="Proteomes" id="UP000554482">
    <property type="component" value="Unassembled WGS sequence"/>
</dbReference>
<dbReference type="Pfam" id="PF14299">
    <property type="entry name" value="PP2"/>
    <property type="match status" value="1"/>
</dbReference>
<keyword evidence="3" id="KW-1185">Reference proteome</keyword>
<name>A0A7J6WIN1_THATH</name>
<accession>A0A7J6WIN1</accession>
<comment type="caution">
    <text evidence="2">The sequence shown here is derived from an EMBL/GenBank/DDBJ whole genome shotgun (WGS) entry which is preliminary data.</text>
</comment>
<dbReference type="InterPro" id="IPR025886">
    <property type="entry name" value="PP2-like"/>
</dbReference>
<dbReference type="OrthoDB" id="2107747at2759"/>
<sequence length="133" mass="15295">MAKRSSSIVSVPTTSATKPHYDGDPNEIEQVRLKQDAFGWDKLPIHIIAKIGKKGKYKWQTHFLDIVEHPDRKFPLSLDEIEVTDAHLKDENDILYFGLYEVWRGRWKGGLVLEEAILTKQPEEATLTIHQTS</sequence>
<proteinExistence type="predicted"/>
<reference evidence="2 3" key="1">
    <citation type="submission" date="2020-06" db="EMBL/GenBank/DDBJ databases">
        <title>Transcriptomic and genomic resources for Thalictrum thalictroides and T. hernandezii: Facilitating candidate gene discovery in an emerging model plant lineage.</title>
        <authorList>
            <person name="Arias T."/>
            <person name="Riano-Pachon D.M."/>
            <person name="Di Stilio V.S."/>
        </authorList>
    </citation>
    <scope>NUCLEOTIDE SEQUENCE [LARGE SCALE GENOMIC DNA]</scope>
    <source>
        <strain evidence="3">cv. WT478/WT964</strain>
        <tissue evidence="2">Leaves</tissue>
    </source>
</reference>
<evidence type="ECO:0000313" key="2">
    <source>
        <dbReference type="EMBL" id="KAF5196295.1"/>
    </source>
</evidence>
<evidence type="ECO:0000313" key="3">
    <source>
        <dbReference type="Proteomes" id="UP000554482"/>
    </source>
</evidence>
<gene>
    <name evidence="2" type="ORF">FRX31_014118</name>
</gene>
<evidence type="ECO:0000256" key="1">
    <source>
        <dbReference type="SAM" id="MobiDB-lite"/>
    </source>
</evidence>